<dbReference type="InterPro" id="IPR039204">
    <property type="entry name" value="MRS2-like"/>
</dbReference>
<comment type="subcellular location">
    <subcellularLocation>
        <location evidence="1">Membrane</location>
        <topology evidence="1">Multi-pass membrane protein</topology>
    </subcellularLocation>
    <subcellularLocation>
        <location evidence="10">Mitochondrion inner membrane</location>
        <topology evidence="10">Multi-pass membrane protein</topology>
    </subcellularLocation>
</comment>
<dbReference type="GO" id="GO:0015095">
    <property type="term" value="F:magnesium ion transmembrane transporter activity"/>
    <property type="evidence" value="ECO:0007669"/>
    <property type="project" value="TreeGrafter"/>
</dbReference>
<evidence type="ECO:0000256" key="7">
    <source>
        <dbReference type="ARBA" id="ARBA00022989"/>
    </source>
</evidence>
<keyword evidence="5 10" id="KW-0460">Magnesium</keyword>
<dbReference type="CDD" id="cd12823">
    <property type="entry name" value="Mrs2_Mfm1p-like"/>
    <property type="match status" value="1"/>
</dbReference>
<accession>A0A2X0M2C0</accession>
<keyword evidence="9 10" id="KW-0472">Membrane</keyword>
<evidence type="ECO:0000313" key="12">
    <source>
        <dbReference type="EMBL" id="SCZ88270.1"/>
    </source>
</evidence>
<proteinExistence type="inferred from homology"/>
<evidence type="ECO:0000256" key="3">
    <source>
        <dbReference type="ARBA" id="ARBA00022448"/>
    </source>
</evidence>
<evidence type="ECO:0000256" key="11">
    <source>
        <dbReference type="SAM" id="Coils"/>
    </source>
</evidence>
<keyword evidence="10" id="KW-0999">Mitochondrion inner membrane</keyword>
<keyword evidence="10" id="KW-0496">Mitochondrion</keyword>
<evidence type="ECO:0000256" key="6">
    <source>
        <dbReference type="ARBA" id="ARBA00022946"/>
    </source>
</evidence>
<evidence type="ECO:0000256" key="2">
    <source>
        <dbReference type="ARBA" id="ARBA00009765"/>
    </source>
</evidence>
<evidence type="ECO:0000256" key="4">
    <source>
        <dbReference type="ARBA" id="ARBA00022692"/>
    </source>
</evidence>
<keyword evidence="8 10" id="KW-0406">Ion transport</keyword>
<evidence type="ECO:0000256" key="1">
    <source>
        <dbReference type="ARBA" id="ARBA00004141"/>
    </source>
</evidence>
<feature type="transmembrane region" description="Helical" evidence="10">
    <location>
        <begin position="391"/>
        <end position="411"/>
    </location>
</feature>
<keyword evidence="11" id="KW-0175">Coiled coil</keyword>
<keyword evidence="13" id="KW-1185">Reference proteome</keyword>
<dbReference type="GO" id="GO:0005743">
    <property type="term" value="C:mitochondrial inner membrane"/>
    <property type="evidence" value="ECO:0007669"/>
    <property type="project" value="UniProtKB-SubCell"/>
</dbReference>
<evidence type="ECO:0000256" key="8">
    <source>
        <dbReference type="ARBA" id="ARBA00023065"/>
    </source>
</evidence>
<organism evidence="12 13">
    <name type="scientific">Microbotryum saponariae</name>
    <dbReference type="NCBI Taxonomy" id="289078"/>
    <lineage>
        <taxon>Eukaryota</taxon>
        <taxon>Fungi</taxon>
        <taxon>Dikarya</taxon>
        <taxon>Basidiomycota</taxon>
        <taxon>Pucciniomycotina</taxon>
        <taxon>Microbotryomycetes</taxon>
        <taxon>Microbotryales</taxon>
        <taxon>Microbotryaceae</taxon>
        <taxon>Microbotryum</taxon>
    </lineage>
</organism>
<dbReference type="AlphaFoldDB" id="A0A2X0M2C0"/>
<comment type="similarity">
    <text evidence="2 10">Belongs to the CorA metal ion transporter (MIT) (TC 1.A.35) family.</text>
</comment>
<dbReference type="Pfam" id="PF22099">
    <property type="entry name" value="MRS2-like"/>
    <property type="match status" value="1"/>
</dbReference>
<dbReference type="Gene3D" id="2.40.128.330">
    <property type="match status" value="1"/>
</dbReference>
<keyword evidence="4 10" id="KW-0812">Transmembrane</keyword>
<keyword evidence="3 10" id="KW-0813">Transport</keyword>
<dbReference type="OrthoDB" id="10251508at2759"/>
<dbReference type="Gene3D" id="1.20.58.340">
    <property type="entry name" value="Magnesium transport protein CorA, transmembrane region"/>
    <property type="match status" value="1"/>
</dbReference>
<dbReference type="GO" id="GO:0045016">
    <property type="term" value="P:mitochondrial magnesium ion transmembrane transport"/>
    <property type="evidence" value="ECO:0007669"/>
    <property type="project" value="TreeGrafter"/>
</dbReference>
<gene>
    <name evidence="12" type="ORF">BZ3500_MVSOF-1268-A1-R1_CHR2-1G04299</name>
</gene>
<evidence type="ECO:0000256" key="10">
    <source>
        <dbReference type="RuleBase" id="RU366042"/>
    </source>
</evidence>
<dbReference type="Proteomes" id="UP000249723">
    <property type="component" value="Unassembled WGS sequence"/>
</dbReference>
<evidence type="ECO:0000256" key="5">
    <source>
        <dbReference type="ARBA" id="ARBA00022842"/>
    </source>
</evidence>
<dbReference type="PANTHER" id="PTHR13890:SF0">
    <property type="entry name" value="MAGNESIUM TRANSPORTER MRS2 HOMOLOG, MITOCHONDRIAL"/>
    <property type="match status" value="1"/>
</dbReference>
<evidence type="ECO:0000256" key="9">
    <source>
        <dbReference type="ARBA" id="ARBA00023136"/>
    </source>
</evidence>
<protein>
    <recommendedName>
        <fullName evidence="10">Magnesium transporter</fullName>
    </recommendedName>
</protein>
<name>A0A2X0M2C0_9BASI</name>
<evidence type="ECO:0000313" key="13">
    <source>
        <dbReference type="Proteomes" id="UP000249723"/>
    </source>
</evidence>
<sequence length="487" mass="54181">MPPRLRLRALQPACWPHTWAVSPPPTIGLSVRARSYEHSSLHAPGTLHAQSGAPTSLAPTASPYSRHEFMACWHKASREVSPADLRYEGRDEIDAKYVIITQDLKVEKPAHKLRKNDIISRYGLCVFSHTPGYCLARGAEVKFSRPRANSLPRDLKALDSHILDVRPSLLIGRRSIVLCTPIARAVITHDRMVVVTADRTNPTCSNEGMDEMISTIVDVMRYLEMEATANLDGNDPRSPRDSPFELRALEAILLMTERGFKSISSELHARVYSTIPQLRFSVDALQLHDLLEAKRMCEDTLFAGRALQSALSTVLSEDEDLAAMYITDKIEGHARATEDHQSAELLLEYYERRLDETNEAASRLSKMLVDIDSGIALSLASSRLRMGELDVQTAIFMSALTAGAVVAGLFGMNLENGWEQDPVMFRTVTTSICATMSIIFALGWTRFNRARKSQLMLRHRANGLYSGNKVGQTSMIGRDTSQVRGQS</sequence>
<keyword evidence="6" id="KW-0809">Transit peptide</keyword>
<dbReference type="PANTHER" id="PTHR13890">
    <property type="entry name" value="RNA SPLICING PROTEIN MRS2, MITOCHONDRIAL"/>
    <property type="match status" value="1"/>
</dbReference>
<keyword evidence="7 10" id="KW-1133">Transmembrane helix</keyword>
<dbReference type="EMBL" id="FMWP01000012">
    <property type="protein sequence ID" value="SCZ88270.1"/>
    <property type="molecule type" value="Genomic_DNA"/>
</dbReference>
<feature type="coiled-coil region" evidence="11">
    <location>
        <begin position="340"/>
        <end position="367"/>
    </location>
</feature>
<feature type="transmembrane region" description="Helical" evidence="10">
    <location>
        <begin position="423"/>
        <end position="444"/>
    </location>
</feature>
<reference evidence="13" key="1">
    <citation type="submission" date="2016-10" db="EMBL/GenBank/DDBJ databases">
        <authorList>
            <person name="Jeantristanb JTB J.-T."/>
            <person name="Ricardo R."/>
        </authorList>
    </citation>
    <scope>NUCLEOTIDE SEQUENCE [LARGE SCALE GENOMIC DNA]</scope>
</reference>